<dbReference type="OrthoDB" id="5984406at2759"/>
<gene>
    <name evidence="10" type="primary">LOC111130223</name>
</gene>
<dbReference type="PROSITE" id="PS50950">
    <property type="entry name" value="ZF_THAP"/>
    <property type="match status" value="1"/>
</dbReference>
<dbReference type="PANTHER" id="PTHR46600:SF11">
    <property type="entry name" value="THAP DOMAIN-CONTAINING PROTEIN 10"/>
    <property type="match status" value="1"/>
</dbReference>
<dbReference type="GeneID" id="111130223"/>
<evidence type="ECO:0000256" key="6">
    <source>
        <dbReference type="SAM" id="MobiDB-lite"/>
    </source>
</evidence>
<keyword evidence="4 5" id="KW-0238">DNA-binding</keyword>
<protein>
    <submittedName>
        <fullName evidence="10">Uncharacterized protein LOC111130223 isoform X2</fullName>
    </submittedName>
</protein>
<dbReference type="InterPro" id="IPR026516">
    <property type="entry name" value="THAP1/10"/>
</dbReference>
<keyword evidence="7" id="KW-1133">Transmembrane helix</keyword>
<feature type="region of interest" description="Disordered" evidence="6">
    <location>
        <begin position="242"/>
        <end position="261"/>
    </location>
</feature>
<dbReference type="SMART" id="SM00692">
    <property type="entry name" value="DM3"/>
    <property type="match status" value="1"/>
</dbReference>
<keyword evidence="2 5" id="KW-0863">Zinc-finger</keyword>
<name>A0A8B8DXP7_CRAVI</name>
<evidence type="ECO:0000256" key="2">
    <source>
        <dbReference type="ARBA" id="ARBA00022771"/>
    </source>
</evidence>
<keyword evidence="7" id="KW-0812">Transmembrane</keyword>
<dbReference type="InterPro" id="IPR006612">
    <property type="entry name" value="THAP_Znf"/>
</dbReference>
<dbReference type="GO" id="GO:0043565">
    <property type="term" value="F:sequence-specific DNA binding"/>
    <property type="evidence" value="ECO:0007669"/>
    <property type="project" value="InterPro"/>
</dbReference>
<dbReference type="SMART" id="SM00980">
    <property type="entry name" value="THAP"/>
    <property type="match status" value="1"/>
</dbReference>
<reference evidence="10" key="1">
    <citation type="submission" date="2025-08" db="UniProtKB">
        <authorList>
            <consortium name="RefSeq"/>
        </authorList>
    </citation>
    <scope>IDENTIFICATION</scope>
    <source>
        <tissue evidence="10">Whole sample</tissue>
    </source>
</reference>
<organism evidence="9 10">
    <name type="scientific">Crassostrea virginica</name>
    <name type="common">Eastern oyster</name>
    <dbReference type="NCBI Taxonomy" id="6565"/>
    <lineage>
        <taxon>Eukaryota</taxon>
        <taxon>Metazoa</taxon>
        <taxon>Spiralia</taxon>
        <taxon>Lophotrochozoa</taxon>
        <taxon>Mollusca</taxon>
        <taxon>Bivalvia</taxon>
        <taxon>Autobranchia</taxon>
        <taxon>Pteriomorphia</taxon>
        <taxon>Ostreida</taxon>
        <taxon>Ostreoidea</taxon>
        <taxon>Ostreidae</taxon>
        <taxon>Crassostrea</taxon>
    </lineage>
</organism>
<evidence type="ECO:0000256" key="5">
    <source>
        <dbReference type="PROSITE-ProRule" id="PRU00309"/>
    </source>
</evidence>
<evidence type="ECO:0000256" key="3">
    <source>
        <dbReference type="ARBA" id="ARBA00022833"/>
    </source>
</evidence>
<dbReference type="PANTHER" id="PTHR46600">
    <property type="entry name" value="THAP DOMAIN-CONTAINING"/>
    <property type="match status" value="1"/>
</dbReference>
<dbReference type="InterPro" id="IPR038441">
    <property type="entry name" value="THAP_Znf_sf"/>
</dbReference>
<keyword evidence="7" id="KW-0472">Membrane</keyword>
<keyword evidence="9" id="KW-1185">Reference proteome</keyword>
<dbReference type="SUPFAM" id="SSF57716">
    <property type="entry name" value="Glucocorticoid receptor-like (DNA-binding domain)"/>
    <property type="match status" value="1"/>
</dbReference>
<evidence type="ECO:0000256" key="1">
    <source>
        <dbReference type="ARBA" id="ARBA00022723"/>
    </source>
</evidence>
<dbReference type="Pfam" id="PF05485">
    <property type="entry name" value="THAP"/>
    <property type="match status" value="1"/>
</dbReference>
<evidence type="ECO:0000313" key="10">
    <source>
        <dbReference type="RefSeq" id="XP_022332715.1"/>
    </source>
</evidence>
<keyword evidence="1" id="KW-0479">Metal-binding</keyword>
<accession>A0A8B8DXP7</accession>
<sequence length="261" mass="28026">MVYCAAFGCNNKAEKGSGISFFTFPKDVNLRKQWAHYCRRKEFIPTSGHRLCSMHFSSNCFMQDPQFLAQIGLQETFKKRLKPNSVPDIPLLTEDELSSDVLNRAKVRGAYSKRQKAEMKADRVLLTVCVLTTALHAASAAIPLLAYAAPAIFGLGMLGGFGDKLGLGGLFGQKKQPTYSPMFGGSFGGINAQDMSMMFMSGFPPSGGMQGGMRGGLGGGMSGNPNMGMSGMGGGFGQQTMGFGGSGFGRRRRRRSIRPVV</sequence>
<keyword evidence="3" id="KW-0862">Zinc</keyword>
<feature type="domain" description="THAP-type" evidence="8">
    <location>
        <begin position="1"/>
        <end position="90"/>
    </location>
</feature>
<feature type="compositionally biased region" description="Basic residues" evidence="6">
    <location>
        <begin position="249"/>
        <end position="261"/>
    </location>
</feature>
<dbReference type="Proteomes" id="UP000694844">
    <property type="component" value="Chromosome 4"/>
</dbReference>
<dbReference type="GO" id="GO:0008270">
    <property type="term" value="F:zinc ion binding"/>
    <property type="evidence" value="ECO:0007669"/>
    <property type="project" value="UniProtKB-KW"/>
</dbReference>
<evidence type="ECO:0000256" key="7">
    <source>
        <dbReference type="SAM" id="Phobius"/>
    </source>
</evidence>
<proteinExistence type="predicted"/>
<feature type="transmembrane region" description="Helical" evidence="7">
    <location>
        <begin position="152"/>
        <end position="172"/>
    </location>
</feature>
<dbReference type="RefSeq" id="XP_022332715.1">
    <property type="nucleotide sequence ID" value="XM_022477007.1"/>
</dbReference>
<dbReference type="Gene3D" id="6.20.210.20">
    <property type="entry name" value="THAP domain"/>
    <property type="match status" value="1"/>
</dbReference>
<feature type="transmembrane region" description="Helical" evidence="7">
    <location>
        <begin position="124"/>
        <end position="146"/>
    </location>
</feature>
<dbReference type="AlphaFoldDB" id="A0A8B8DXP7"/>
<evidence type="ECO:0000259" key="8">
    <source>
        <dbReference type="PROSITE" id="PS50950"/>
    </source>
</evidence>
<evidence type="ECO:0000256" key="4">
    <source>
        <dbReference type="ARBA" id="ARBA00023125"/>
    </source>
</evidence>
<evidence type="ECO:0000313" key="9">
    <source>
        <dbReference type="Proteomes" id="UP000694844"/>
    </source>
</evidence>